<organism evidence="12">
    <name type="scientific">Burkholderia sp. (strain CCGE1003)</name>
    <dbReference type="NCBI Taxonomy" id="640512"/>
    <lineage>
        <taxon>Bacteria</taxon>
        <taxon>Pseudomonadati</taxon>
        <taxon>Pseudomonadota</taxon>
        <taxon>Betaproteobacteria</taxon>
        <taxon>Burkholderiales</taxon>
        <taxon>Burkholderiaceae</taxon>
        <taxon>Burkholderia</taxon>
    </lineage>
</organism>
<keyword evidence="2 8" id="KW-0436">Ligase</keyword>
<feature type="binding site" description="in other chain" evidence="8">
    <location>
        <position position="148"/>
    </location>
    <ligand>
        <name>deamido-NAD(+)</name>
        <dbReference type="ChEBI" id="CHEBI:58437"/>
        <note>ligand shared between two neighboring subunits</note>
    </ligand>
</feature>
<gene>
    <name evidence="8" type="primary">nadE</name>
    <name evidence="12" type="ordered locus">BC1003_3917</name>
</gene>
<dbReference type="GO" id="GO:0005737">
    <property type="term" value="C:cytoplasm"/>
    <property type="evidence" value="ECO:0007669"/>
    <property type="project" value="InterPro"/>
</dbReference>
<keyword evidence="5 8" id="KW-0067">ATP-binding</keyword>
<evidence type="ECO:0000256" key="8">
    <source>
        <dbReference type="HAMAP-Rule" id="MF_00193"/>
    </source>
</evidence>
<dbReference type="EC" id="6.3.1.5" evidence="8 10"/>
<dbReference type="KEGG" id="bgf:BC1003_3917"/>
<dbReference type="NCBIfam" id="TIGR00552">
    <property type="entry name" value="nadE"/>
    <property type="match status" value="1"/>
</dbReference>
<keyword evidence="3 8" id="KW-0479">Metal-binding</keyword>
<protein>
    <recommendedName>
        <fullName evidence="8 10">NH(3)-dependent NAD(+) synthetase</fullName>
        <ecNumber evidence="8 10">6.3.1.5</ecNumber>
    </recommendedName>
</protein>
<evidence type="ECO:0000256" key="9">
    <source>
        <dbReference type="RuleBase" id="RU003811"/>
    </source>
</evidence>
<evidence type="ECO:0000259" key="11">
    <source>
        <dbReference type="Pfam" id="PF02540"/>
    </source>
</evidence>
<dbReference type="AlphaFoldDB" id="E1TK32"/>
<feature type="binding site" evidence="8">
    <location>
        <position position="219"/>
    </location>
    <ligand>
        <name>ATP</name>
        <dbReference type="ChEBI" id="CHEBI:30616"/>
    </ligand>
</feature>
<dbReference type="eggNOG" id="COG0171">
    <property type="taxonomic scope" value="Bacteria"/>
</dbReference>
<keyword evidence="4 8" id="KW-0547">Nucleotide-binding</keyword>
<feature type="binding site" description="in other chain" evidence="8">
    <location>
        <position position="181"/>
    </location>
    <ligand>
        <name>deamido-NAD(+)</name>
        <dbReference type="ChEBI" id="CHEBI:58437"/>
        <note>ligand shared between two neighboring subunits</note>
    </ligand>
</feature>
<reference evidence="12" key="1">
    <citation type="submission" date="2010-09" db="EMBL/GenBank/DDBJ databases">
        <title>Complete sequence of chromosome2 of Burkholderia sp. CCGE1003.</title>
        <authorList>
            <consortium name="US DOE Joint Genome Institute"/>
            <person name="Lucas S."/>
            <person name="Copeland A."/>
            <person name="Lapidus A."/>
            <person name="Cheng J.-F."/>
            <person name="Bruce D."/>
            <person name="Goodwin L."/>
            <person name="Pitluck S."/>
            <person name="Daligault H."/>
            <person name="Davenport K."/>
            <person name="Detter J.C."/>
            <person name="Han C."/>
            <person name="Tapia R."/>
            <person name="Land M."/>
            <person name="Hauser L."/>
            <person name="Jeffries C."/>
            <person name="Kyrpides N."/>
            <person name="Ivanova N."/>
            <person name="Ovchinnikova G."/>
            <person name="Martinez-Romero E."/>
            <person name="Rogel M.A."/>
            <person name="Auchtung J."/>
            <person name="Tiedje J.M."/>
            <person name="Woyke T."/>
        </authorList>
    </citation>
    <scope>NUCLEOTIDE SEQUENCE</scope>
    <source>
        <strain evidence="12">CCGE1003</strain>
    </source>
</reference>
<evidence type="ECO:0000256" key="10">
    <source>
        <dbReference type="RuleBase" id="RU003812"/>
    </source>
</evidence>
<dbReference type="EMBL" id="CP002218">
    <property type="protein sequence ID" value="ADN59856.1"/>
    <property type="molecule type" value="Genomic_DNA"/>
</dbReference>
<dbReference type="InterPro" id="IPR014729">
    <property type="entry name" value="Rossmann-like_a/b/a_fold"/>
</dbReference>
<dbReference type="SUPFAM" id="SSF52402">
    <property type="entry name" value="Adenine nucleotide alpha hydrolases-like"/>
    <property type="match status" value="1"/>
</dbReference>
<evidence type="ECO:0000256" key="4">
    <source>
        <dbReference type="ARBA" id="ARBA00022741"/>
    </source>
</evidence>
<feature type="binding site" evidence="8">
    <location>
        <position position="197"/>
    </location>
    <ligand>
        <name>ATP</name>
        <dbReference type="ChEBI" id="CHEBI:30616"/>
    </ligand>
</feature>
<evidence type="ECO:0000256" key="1">
    <source>
        <dbReference type="ARBA" id="ARBA00005859"/>
    </source>
</evidence>
<dbReference type="InterPro" id="IPR022310">
    <property type="entry name" value="NAD/GMP_synthase"/>
</dbReference>
<dbReference type="NCBIfam" id="NF001979">
    <property type="entry name" value="PRK00768.1"/>
    <property type="match status" value="1"/>
</dbReference>
<comment type="similarity">
    <text evidence="1 8 9">Belongs to the NAD synthetase family.</text>
</comment>
<evidence type="ECO:0000256" key="5">
    <source>
        <dbReference type="ARBA" id="ARBA00022840"/>
    </source>
</evidence>
<feature type="binding site" description="in other chain" evidence="8">
    <location>
        <begin position="268"/>
        <end position="269"/>
    </location>
    <ligand>
        <name>deamido-NAD(+)</name>
        <dbReference type="ChEBI" id="CHEBI:58437"/>
        <note>ligand shared between two neighboring subunits</note>
    </ligand>
</feature>
<comment type="catalytic activity">
    <reaction evidence="8 10">
        <text>deamido-NAD(+) + NH4(+) + ATP = AMP + diphosphate + NAD(+) + H(+)</text>
        <dbReference type="Rhea" id="RHEA:21188"/>
        <dbReference type="ChEBI" id="CHEBI:15378"/>
        <dbReference type="ChEBI" id="CHEBI:28938"/>
        <dbReference type="ChEBI" id="CHEBI:30616"/>
        <dbReference type="ChEBI" id="CHEBI:33019"/>
        <dbReference type="ChEBI" id="CHEBI:57540"/>
        <dbReference type="ChEBI" id="CHEBI:58437"/>
        <dbReference type="ChEBI" id="CHEBI:456215"/>
        <dbReference type="EC" id="6.3.1.5"/>
    </reaction>
</comment>
<dbReference type="CDD" id="cd00553">
    <property type="entry name" value="NAD_synthase"/>
    <property type="match status" value="1"/>
</dbReference>
<feature type="binding site" evidence="8">
    <location>
        <position position="168"/>
    </location>
    <ligand>
        <name>ATP</name>
        <dbReference type="ChEBI" id="CHEBI:30616"/>
    </ligand>
</feature>
<dbReference type="PANTHER" id="PTHR23090:SF7">
    <property type="entry name" value="NH(3)-DEPENDENT NAD(+) SYNTHETASE"/>
    <property type="match status" value="1"/>
</dbReference>
<feature type="binding site" evidence="8">
    <location>
        <position position="57"/>
    </location>
    <ligand>
        <name>Mg(2+)</name>
        <dbReference type="ChEBI" id="CHEBI:18420"/>
    </ligand>
</feature>
<dbReference type="InterPro" id="IPR003694">
    <property type="entry name" value="NAD_synthase"/>
</dbReference>
<name>E1TK32_BURSG</name>
<feature type="binding site" evidence="8">
    <location>
        <position position="188"/>
    </location>
    <ligand>
        <name>deamido-NAD(+)</name>
        <dbReference type="ChEBI" id="CHEBI:58437"/>
        <note>ligand shared between two neighboring subunits</note>
    </ligand>
</feature>
<dbReference type="Gene3D" id="3.40.50.620">
    <property type="entry name" value="HUPs"/>
    <property type="match status" value="1"/>
</dbReference>
<dbReference type="HAMAP" id="MF_00193">
    <property type="entry name" value="NadE_ammonia_dep"/>
    <property type="match status" value="1"/>
</dbReference>
<comment type="function">
    <text evidence="8">Catalyzes the ATP-dependent amidation of deamido-NAD to form NAD. Uses ammonia as a nitrogen source.</text>
</comment>
<accession>E1TK32</accession>
<dbReference type="GO" id="GO:0003952">
    <property type="term" value="F:NAD+ synthase (glutamine-hydrolyzing) activity"/>
    <property type="evidence" value="ECO:0007669"/>
    <property type="project" value="InterPro"/>
</dbReference>
<dbReference type="GO" id="GO:0008795">
    <property type="term" value="F:NAD+ synthase activity"/>
    <property type="evidence" value="ECO:0007669"/>
    <property type="project" value="UniProtKB-UniRule"/>
</dbReference>
<feature type="binding site" evidence="8">
    <location>
        <begin position="51"/>
        <end position="58"/>
    </location>
    <ligand>
        <name>ATP</name>
        <dbReference type="ChEBI" id="CHEBI:30616"/>
    </ligand>
</feature>
<feature type="domain" description="NAD/GMP synthase" evidence="11">
    <location>
        <begin position="29"/>
        <end position="273"/>
    </location>
</feature>
<proteinExistence type="inferred from homology"/>
<evidence type="ECO:0000256" key="6">
    <source>
        <dbReference type="ARBA" id="ARBA00022842"/>
    </source>
</evidence>
<feature type="binding site" evidence="8">
    <location>
        <position position="173"/>
    </location>
    <ligand>
        <name>Mg(2+)</name>
        <dbReference type="ChEBI" id="CHEBI:18420"/>
    </ligand>
</feature>
<comment type="subunit">
    <text evidence="8">Homodimer.</text>
</comment>
<evidence type="ECO:0000256" key="7">
    <source>
        <dbReference type="ARBA" id="ARBA00023027"/>
    </source>
</evidence>
<dbReference type="InterPro" id="IPR022926">
    <property type="entry name" value="NH(3)-dep_NAD(+)_synth"/>
</dbReference>
<keyword evidence="6 8" id="KW-0460">Magnesium</keyword>
<dbReference type="HOGENOM" id="CLU_059327_3_0_4"/>
<dbReference type="OrthoDB" id="3266517at2"/>
<evidence type="ECO:0000256" key="3">
    <source>
        <dbReference type="ARBA" id="ARBA00022723"/>
    </source>
</evidence>
<sequence>MKHTDPAAVQKDIAAEMHLTARFDANEEIERRVSFLADYLRSNGLKTYVLGISGGVDSTTAGRLAQLAMERLRGDSYDAHFVAVRLPHGEQKDEADAQQALAFIRADETLTIDIKPAADAMLASLRQSGLPFSDEAQEDFVHGNIKARQRMIAQYAVASTRAGVVIGTDHAAESLMGFFTKFGDGGADVLPLAGLNKRRVRAVAKALGASDALAYKVPTADLEALRPQRPDEDAYGVPYETIDDFLEGKPVSDEARNIILRFYTVTRHKRALPYTPFDWPAPESGQ</sequence>
<dbReference type="GO" id="GO:0046872">
    <property type="term" value="F:metal ion binding"/>
    <property type="evidence" value="ECO:0007669"/>
    <property type="project" value="UniProtKB-KW"/>
</dbReference>
<dbReference type="GO" id="GO:0005524">
    <property type="term" value="F:ATP binding"/>
    <property type="evidence" value="ECO:0007669"/>
    <property type="project" value="UniProtKB-UniRule"/>
</dbReference>
<evidence type="ECO:0000313" key="12">
    <source>
        <dbReference type="EMBL" id="ADN59856.1"/>
    </source>
</evidence>
<dbReference type="GO" id="GO:0009435">
    <property type="term" value="P:NAD+ biosynthetic process"/>
    <property type="evidence" value="ECO:0007669"/>
    <property type="project" value="UniProtKB-UniRule"/>
</dbReference>
<dbReference type="GO" id="GO:0004359">
    <property type="term" value="F:glutaminase activity"/>
    <property type="evidence" value="ECO:0007669"/>
    <property type="project" value="InterPro"/>
</dbReference>
<dbReference type="UniPathway" id="UPA00253">
    <property type="reaction ID" value="UER00333"/>
</dbReference>
<dbReference type="PANTHER" id="PTHR23090">
    <property type="entry name" value="NH 3 /GLUTAMINE-DEPENDENT NAD + SYNTHETASE"/>
    <property type="match status" value="1"/>
</dbReference>
<dbReference type="STRING" id="640512.BC1003_3917"/>
<comment type="pathway">
    <text evidence="8">Cofactor biosynthesis; NAD(+) biosynthesis; NAD(+) from deamido-NAD(+) (ammonia route): step 1/1.</text>
</comment>
<evidence type="ECO:0000256" key="2">
    <source>
        <dbReference type="ARBA" id="ARBA00022598"/>
    </source>
</evidence>
<dbReference type="Pfam" id="PF02540">
    <property type="entry name" value="NAD_synthase"/>
    <property type="match status" value="1"/>
</dbReference>
<keyword evidence="7 8" id="KW-0520">NAD</keyword>